<keyword evidence="1" id="KW-0378">Hydrolase</keyword>
<gene>
    <name evidence="4" type="ORF">GCM10011320_49880</name>
</gene>
<name>A0A917KYD0_9PROT</name>
<comment type="cofactor">
    <cofactor evidence="1">
        <name>Zn(2+)</name>
        <dbReference type="ChEBI" id="CHEBI:29105"/>
    </cofactor>
    <text evidence="1">Binds 1 zinc ion per subunit.</text>
</comment>
<evidence type="ECO:0000313" key="5">
    <source>
        <dbReference type="Proteomes" id="UP000661507"/>
    </source>
</evidence>
<dbReference type="GO" id="GO:0046872">
    <property type="term" value="F:metal ion binding"/>
    <property type="evidence" value="ECO:0007669"/>
    <property type="project" value="UniProtKB-KW"/>
</dbReference>
<dbReference type="InterPro" id="IPR009197">
    <property type="entry name" value="MlrC"/>
</dbReference>
<proteinExistence type="inferred from homology"/>
<feature type="domain" description="Microcystin LR degradation protein MlrC C-terminal" evidence="2">
    <location>
        <begin position="312"/>
        <end position="490"/>
    </location>
</feature>
<comment type="caution">
    <text evidence="4">The sequence shown here is derived from an EMBL/GenBank/DDBJ whole genome shotgun (WGS) entry which is preliminary data.</text>
</comment>
<sequence length="497" mass="52924">MIPPTRQLPYHPGMPHIAVARLWFEGNSFTPVPTPRSAFESREWGSGPGHLARYAGTATELGALHAFLADRPGWHATVLPCLAAQPGGPMTDDTIAAWRSDVEAALKAQRFDGIYLSLHGACVTESDPEADATTIARIRAIVGRDTPITASFDFHANMAPEIAQWLDGASAYRTYPHIDMDAAATRALHQLERRLSGAPRAHGHIAKRPMVLHSFHMRHEAGPMAEVWAEAAAAERAPILDASIFGGFAWGDSPHAGPSAMVWAEDAAAARDLAERLADAIASRRARFAVTLPDPAAALAQALAAPPGLVALLDPADNPLSGGIADTPAMLRTLIDAQLDVPSVFAFLHDPASVAAAREAGIGATLTRHLGATVTEMFGRPVIAEVVVERLTDGHFVNEGPMERGAPVDLGPSCVLRVGNLRIICTTLKESAVDPGFFALHGIDLATTRLLANKGKNHFRAAFKDRCVAIVECDAPGPAALDLAALPWRHVPREWLS</sequence>
<organism evidence="4 5">
    <name type="scientific">Neoroseomonas lacus</name>
    <dbReference type="NCBI Taxonomy" id="287609"/>
    <lineage>
        <taxon>Bacteria</taxon>
        <taxon>Pseudomonadati</taxon>
        <taxon>Pseudomonadota</taxon>
        <taxon>Alphaproteobacteria</taxon>
        <taxon>Acetobacterales</taxon>
        <taxon>Acetobacteraceae</taxon>
        <taxon>Neoroseomonas</taxon>
    </lineage>
</organism>
<evidence type="ECO:0000313" key="4">
    <source>
        <dbReference type="EMBL" id="GGJ36155.1"/>
    </source>
</evidence>
<dbReference type="Pfam" id="PF07364">
    <property type="entry name" value="DUF1485"/>
    <property type="match status" value="1"/>
</dbReference>
<evidence type="ECO:0000259" key="2">
    <source>
        <dbReference type="Pfam" id="PF07171"/>
    </source>
</evidence>
<dbReference type="EMBL" id="BMKW01000014">
    <property type="protein sequence ID" value="GGJ36155.1"/>
    <property type="molecule type" value="Genomic_DNA"/>
</dbReference>
<dbReference type="PIRSF" id="PIRSF012702">
    <property type="entry name" value="UCP012702"/>
    <property type="match status" value="1"/>
</dbReference>
<feature type="domain" description="Microcystin LR degradation protein MlrC N-terminal" evidence="3">
    <location>
        <begin position="17"/>
        <end position="303"/>
    </location>
</feature>
<dbReference type="InterPro" id="IPR015995">
    <property type="entry name" value="MlrC_N"/>
</dbReference>
<reference evidence="4" key="2">
    <citation type="submission" date="2020-09" db="EMBL/GenBank/DDBJ databases">
        <authorList>
            <person name="Sun Q."/>
            <person name="Zhou Y."/>
        </authorList>
    </citation>
    <scope>NUCLEOTIDE SEQUENCE</scope>
    <source>
        <strain evidence="4">CGMCC 1.3617</strain>
    </source>
</reference>
<evidence type="ECO:0000256" key="1">
    <source>
        <dbReference type="PIRNR" id="PIRNR012702"/>
    </source>
</evidence>
<keyword evidence="1" id="KW-0482">Metalloprotease</keyword>
<evidence type="ECO:0000259" key="3">
    <source>
        <dbReference type="Pfam" id="PF07364"/>
    </source>
</evidence>
<dbReference type="GO" id="GO:0006508">
    <property type="term" value="P:proteolysis"/>
    <property type="evidence" value="ECO:0007669"/>
    <property type="project" value="UniProtKB-KW"/>
</dbReference>
<dbReference type="AlphaFoldDB" id="A0A917KYD0"/>
<keyword evidence="5" id="KW-1185">Reference proteome</keyword>
<protein>
    <recommendedName>
        <fullName evidence="1">Microcystinase C</fullName>
        <shortName evidence="1">MlrC</shortName>
    </recommendedName>
</protein>
<dbReference type="Pfam" id="PF07171">
    <property type="entry name" value="MlrC_C"/>
    <property type="match status" value="1"/>
</dbReference>
<comment type="similarity">
    <text evidence="1">Belongs to the peptidase M81 family.</text>
</comment>
<accession>A0A917KYD0</accession>
<reference evidence="4" key="1">
    <citation type="journal article" date="2014" name="Int. J. Syst. Evol. Microbiol.">
        <title>Complete genome sequence of Corynebacterium casei LMG S-19264T (=DSM 44701T), isolated from a smear-ripened cheese.</title>
        <authorList>
            <consortium name="US DOE Joint Genome Institute (JGI-PGF)"/>
            <person name="Walter F."/>
            <person name="Albersmeier A."/>
            <person name="Kalinowski J."/>
            <person name="Ruckert C."/>
        </authorList>
    </citation>
    <scope>NUCLEOTIDE SEQUENCE</scope>
    <source>
        <strain evidence="4">CGMCC 1.3617</strain>
    </source>
</reference>
<dbReference type="GO" id="GO:0008237">
    <property type="term" value="F:metallopeptidase activity"/>
    <property type="evidence" value="ECO:0007669"/>
    <property type="project" value="UniProtKB-KW"/>
</dbReference>
<dbReference type="InterPro" id="IPR010799">
    <property type="entry name" value="MlrC_C"/>
</dbReference>
<comment type="function">
    <text evidence="1">Involved in peptidolytic degradation of cyclic heptapeptide hepatotoxin microcystin (MC).</text>
</comment>
<keyword evidence="1" id="KW-0645">Protease</keyword>
<keyword evidence="1" id="KW-0479">Metal-binding</keyword>
<dbReference type="Proteomes" id="UP000661507">
    <property type="component" value="Unassembled WGS sequence"/>
</dbReference>